<organism evidence="2 3">
    <name type="scientific">Carboxydothermus pertinax</name>
    <dbReference type="NCBI Taxonomy" id="870242"/>
    <lineage>
        <taxon>Bacteria</taxon>
        <taxon>Bacillati</taxon>
        <taxon>Bacillota</taxon>
        <taxon>Clostridia</taxon>
        <taxon>Thermoanaerobacterales</taxon>
        <taxon>Thermoanaerobacteraceae</taxon>
        <taxon>Carboxydothermus</taxon>
    </lineage>
</organism>
<protein>
    <recommendedName>
        <fullName evidence="1">Putative regulatory protein cpu_22410</fullName>
    </recommendedName>
</protein>
<dbReference type="HAMAP" id="MF_01503">
    <property type="entry name" value="RemA"/>
    <property type="match status" value="1"/>
</dbReference>
<proteinExistence type="inferred from homology"/>
<dbReference type="PANTHER" id="PTHR38449">
    <property type="entry name" value="REGULATORY PROTEIN TM_1690-RELATED"/>
    <property type="match status" value="1"/>
</dbReference>
<dbReference type="NCBIfam" id="NF046064">
    <property type="entry name" value="MtxBflmRegRemA"/>
    <property type="match status" value="1"/>
</dbReference>
<accession>A0A1L8CXX7</accession>
<evidence type="ECO:0000313" key="2">
    <source>
        <dbReference type="EMBL" id="GAV23731.1"/>
    </source>
</evidence>
<dbReference type="InterPro" id="IPR007169">
    <property type="entry name" value="RemA-like"/>
</dbReference>
<dbReference type="Pfam" id="PF04025">
    <property type="entry name" value="RemA-like"/>
    <property type="match status" value="1"/>
</dbReference>
<dbReference type="EMBL" id="BDJK01000055">
    <property type="protein sequence ID" value="GAV23731.1"/>
    <property type="molecule type" value="Genomic_DNA"/>
</dbReference>
<comment type="similarity">
    <text evidence="1">Belongs to the RemA family.</text>
</comment>
<keyword evidence="3" id="KW-1185">Reference proteome</keyword>
<evidence type="ECO:0000313" key="3">
    <source>
        <dbReference type="Proteomes" id="UP000187485"/>
    </source>
</evidence>
<evidence type="ECO:0000256" key="1">
    <source>
        <dbReference type="HAMAP-Rule" id="MF_01503"/>
    </source>
</evidence>
<comment type="caution">
    <text evidence="2">The sequence shown here is derived from an EMBL/GenBank/DDBJ whole genome shotgun (WGS) entry which is preliminary data.</text>
</comment>
<dbReference type="PANTHER" id="PTHR38449:SF1">
    <property type="entry name" value="REGULATORY PROTEIN SSL2874-RELATED"/>
    <property type="match status" value="1"/>
</dbReference>
<dbReference type="RefSeq" id="WP_075860118.1">
    <property type="nucleotide sequence ID" value="NZ_BDJK01000055.1"/>
</dbReference>
<sequence length="87" mass="9724">MEIKFINIGFGNIVSANRIISIVSPESAPIKRIISEARDKGMLIDATYGRRTRAVIIMDSDHVILSAVQPETVAHRLTNKESQEENF</sequence>
<dbReference type="OrthoDB" id="5432174at2"/>
<dbReference type="AlphaFoldDB" id="A0A1L8CXX7"/>
<dbReference type="NCBIfam" id="NF003315">
    <property type="entry name" value="PRK04323.1"/>
    <property type="match status" value="1"/>
</dbReference>
<dbReference type="Proteomes" id="UP000187485">
    <property type="component" value="Unassembled WGS sequence"/>
</dbReference>
<reference evidence="3" key="1">
    <citation type="submission" date="2016-12" db="EMBL/GenBank/DDBJ databases">
        <title>Draft Genome Sequences od Carboxydothermus pertinax and islandicus, Hydrogenogenic Carboxydotrophic Bacteria.</title>
        <authorList>
            <person name="Fukuyama Y."/>
            <person name="Ohmae K."/>
            <person name="Yoneda Y."/>
            <person name="Yoshida T."/>
            <person name="Sako Y."/>
        </authorList>
    </citation>
    <scope>NUCLEOTIDE SEQUENCE [LARGE SCALE GENOMIC DNA]</scope>
    <source>
        <strain evidence="3">Ug1</strain>
    </source>
</reference>
<gene>
    <name evidence="2" type="ORF">cpu_22410</name>
</gene>
<dbReference type="STRING" id="870242.cpu_22410"/>
<name>A0A1L8CXX7_9THEO</name>